<dbReference type="SUPFAM" id="SSF81301">
    <property type="entry name" value="Nucleotidyltransferase"/>
    <property type="match status" value="1"/>
</dbReference>
<dbReference type="OrthoDB" id="2182at2759"/>
<dbReference type="GO" id="GO:0052927">
    <property type="term" value="F:CC tRNA cytidylyltransferase activity"/>
    <property type="evidence" value="ECO:0007669"/>
    <property type="project" value="TreeGrafter"/>
</dbReference>
<dbReference type="AlphaFoldDB" id="A0A2V3IIM2"/>
<dbReference type="GO" id="GO:0005739">
    <property type="term" value="C:mitochondrion"/>
    <property type="evidence" value="ECO:0007669"/>
    <property type="project" value="UniProtKB-ARBA"/>
</dbReference>
<feature type="domain" description="tRNA nucleotidyltransferase/poly(A) polymerase RNA and SrmB- binding" evidence="8">
    <location>
        <begin position="241"/>
        <end position="278"/>
    </location>
</feature>
<sequence length="524" mass="59011">MSPPEPNASRVRRTPPHRPSHPVVALSPLETRLFHLLRSVADSVHPQPTLRVAGGWVRDKLLDPCSVSEHVDIDIALDTMLGIHFAERINRYLDEHHMPHASVGLIQKNPDQSKHLETATMRVMDVCLDLVNLRTETYSHDSRIPNIRIGTPYEDAMRRDLTINALFYNINTRSVEDFTHRGMDDIRDRIIRTPLPPLTTLLDDPLRALRAIRFASRLNFSFDAPLFDACRNSRVHDALGAKVSRERISHEIDRVVACDNAPHAIGLLVELGLFPIVFRLPPQRNILNDAHAPSDFPTLALGALLNLHTMKPPDNCAAPRKVVRYAALLSPLATVKCSHVQFGKKRKNVPVAQYILRHELRLGAKDVTEVCALHAAALNLQKLVHNDSDKLDRLQTGRVIRAAGPFWRSALQIALVMELRPAKAENTFAAGMGEPSDQMGKDCRMLVDTYRSFGDKVESMGLEGVWNIKPIIDGNDLLKLLPRLKKGPLVGTIMKEQIDWMVKHPNEGTAEISDRILHQYKQYR</sequence>
<evidence type="ECO:0000259" key="7">
    <source>
        <dbReference type="Pfam" id="PF01743"/>
    </source>
</evidence>
<protein>
    <submittedName>
        <fullName evidence="9">CCA tRNA nucleotidyltransferase, mitochondrial</fullName>
    </submittedName>
</protein>
<evidence type="ECO:0000256" key="6">
    <source>
        <dbReference type="SAM" id="MobiDB-lite"/>
    </source>
</evidence>
<evidence type="ECO:0000313" key="9">
    <source>
        <dbReference type="EMBL" id="PXF41921.1"/>
    </source>
</evidence>
<evidence type="ECO:0000256" key="5">
    <source>
        <dbReference type="RuleBase" id="RU003953"/>
    </source>
</evidence>
<dbReference type="GO" id="GO:0003723">
    <property type="term" value="F:RNA binding"/>
    <property type="evidence" value="ECO:0007669"/>
    <property type="project" value="UniProtKB-KW"/>
</dbReference>
<dbReference type="Proteomes" id="UP000247409">
    <property type="component" value="Unassembled WGS sequence"/>
</dbReference>
<dbReference type="STRING" id="448386.A0A2V3IIM2"/>
<dbReference type="InterPro" id="IPR002646">
    <property type="entry name" value="PolA_pol_head_dom"/>
</dbReference>
<dbReference type="CDD" id="cd05398">
    <property type="entry name" value="NT_ClassII-CCAase"/>
    <property type="match status" value="1"/>
</dbReference>
<keyword evidence="3" id="KW-0547">Nucleotide-binding</keyword>
<evidence type="ECO:0000256" key="1">
    <source>
        <dbReference type="ARBA" id="ARBA00007265"/>
    </source>
</evidence>
<evidence type="ECO:0000259" key="8">
    <source>
        <dbReference type="Pfam" id="PF12627"/>
    </source>
</evidence>
<evidence type="ECO:0000313" key="10">
    <source>
        <dbReference type="Proteomes" id="UP000247409"/>
    </source>
</evidence>
<dbReference type="Pfam" id="PF01743">
    <property type="entry name" value="PolyA_pol"/>
    <property type="match status" value="1"/>
</dbReference>
<evidence type="ECO:0000256" key="2">
    <source>
        <dbReference type="ARBA" id="ARBA00022679"/>
    </source>
</evidence>
<feature type="region of interest" description="Disordered" evidence="6">
    <location>
        <begin position="1"/>
        <end position="22"/>
    </location>
</feature>
<keyword evidence="2 5" id="KW-0808">Transferase</keyword>
<dbReference type="InterPro" id="IPR032828">
    <property type="entry name" value="PolyA_RNA-bd"/>
</dbReference>
<dbReference type="PANTHER" id="PTHR13734:SF5">
    <property type="entry name" value="CCA TRNA NUCLEOTIDYLTRANSFERASE, MITOCHONDRIAL"/>
    <property type="match status" value="1"/>
</dbReference>
<proteinExistence type="inferred from homology"/>
<evidence type="ECO:0000256" key="4">
    <source>
        <dbReference type="ARBA" id="ARBA00022884"/>
    </source>
</evidence>
<dbReference type="GO" id="GO:0001680">
    <property type="term" value="P:tRNA 3'-terminal CCA addition"/>
    <property type="evidence" value="ECO:0007669"/>
    <property type="project" value="TreeGrafter"/>
</dbReference>
<feature type="compositionally biased region" description="Basic residues" evidence="6">
    <location>
        <begin position="10"/>
        <end position="20"/>
    </location>
</feature>
<gene>
    <name evidence="9" type="ORF">BWQ96_08373</name>
</gene>
<dbReference type="SUPFAM" id="SSF81891">
    <property type="entry name" value="Poly A polymerase C-terminal region-like"/>
    <property type="match status" value="1"/>
</dbReference>
<accession>A0A2V3IIM2</accession>
<organism evidence="9 10">
    <name type="scientific">Gracilariopsis chorda</name>
    <dbReference type="NCBI Taxonomy" id="448386"/>
    <lineage>
        <taxon>Eukaryota</taxon>
        <taxon>Rhodophyta</taxon>
        <taxon>Florideophyceae</taxon>
        <taxon>Rhodymeniophycidae</taxon>
        <taxon>Gracilariales</taxon>
        <taxon>Gracilariaceae</taxon>
        <taxon>Gracilariopsis</taxon>
    </lineage>
</organism>
<keyword evidence="10" id="KW-1185">Reference proteome</keyword>
<evidence type="ECO:0000256" key="3">
    <source>
        <dbReference type="ARBA" id="ARBA00022741"/>
    </source>
</evidence>
<comment type="caution">
    <text evidence="9">The sequence shown here is derived from an EMBL/GenBank/DDBJ whole genome shotgun (WGS) entry which is preliminary data.</text>
</comment>
<dbReference type="InterPro" id="IPR043519">
    <property type="entry name" value="NT_sf"/>
</dbReference>
<dbReference type="Gene3D" id="1.10.3090.10">
    <property type="entry name" value="cca-adding enzyme, domain 2"/>
    <property type="match status" value="1"/>
</dbReference>
<dbReference type="Gene3D" id="3.30.460.10">
    <property type="entry name" value="Beta Polymerase, domain 2"/>
    <property type="match status" value="1"/>
</dbReference>
<dbReference type="GO" id="GO:0052929">
    <property type="term" value="F:ATP:3'-cytidine-cytidine-tRNA adenylyltransferase activity"/>
    <property type="evidence" value="ECO:0007669"/>
    <property type="project" value="TreeGrafter"/>
</dbReference>
<dbReference type="PANTHER" id="PTHR13734">
    <property type="entry name" value="TRNA-NUCLEOTIDYLTRANSFERASE"/>
    <property type="match status" value="1"/>
</dbReference>
<reference evidence="9 10" key="1">
    <citation type="journal article" date="2018" name="Mol. Biol. Evol.">
        <title>Analysis of the draft genome of the red seaweed Gracilariopsis chorda provides insights into genome size evolution in Rhodophyta.</title>
        <authorList>
            <person name="Lee J."/>
            <person name="Yang E.C."/>
            <person name="Graf L."/>
            <person name="Yang J.H."/>
            <person name="Qiu H."/>
            <person name="Zel Zion U."/>
            <person name="Chan C.X."/>
            <person name="Stephens T.G."/>
            <person name="Weber A.P.M."/>
            <person name="Boo G.H."/>
            <person name="Boo S.M."/>
            <person name="Kim K.M."/>
            <person name="Shin Y."/>
            <person name="Jung M."/>
            <person name="Lee S.J."/>
            <person name="Yim H.S."/>
            <person name="Lee J.H."/>
            <person name="Bhattacharya D."/>
            <person name="Yoon H.S."/>
        </authorList>
    </citation>
    <scope>NUCLEOTIDE SEQUENCE [LARGE SCALE GENOMIC DNA]</scope>
    <source>
        <strain evidence="9 10">SKKU-2015</strain>
        <tissue evidence="9">Whole body</tissue>
    </source>
</reference>
<name>A0A2V3IIM2_9FLOR</name>
<dbReference type="GO" id="GO:0000166">
    <property type="term" value="F:nucleotide binding"/>
    <property type="evidence" value="ECO:0007669"/>
    <property type="project" value="UniProtKB-KW"/>
</dbReference>
<dbReference type="EMBL" id="NBIV01000185">
    <property type="protein sequence ID" value="PXF41921.1"/>
    <property type="molecule type" value="Genomic_DNA"/>
</dbReference>
<keyword evidence="4 5" id="KW-0694">RNA-binding</keyword>
<dbReference type="Pfam" id="PF12627">
    <property type="entry name" value="PolyA_pol_RNAbd"/>
    <property type="match status" value="1"/>
</dbReference>
<feature type="domain" description="Poly A polymerase head" evidence="7">
    <location>
        <begin position="50"/>
        <end position="192"/>
    </location>
</feature>
<dbReference type="FunFam" id="3.30.460.10:FF:000019">
    <property type="entry name" value="tRNA nucleotidyltransferase cca2"/>
    <property type="match status" value="1"/>
</dbReference>
<comment type="similarity">
    <text evidence="1 5">Belongs to the tRNA nucleotidyltransferase/poly(A) polymerase family.</text>
</comment>